<dbReference type="RefSeq" id="WP_034743951.1">
    <property type="nucleotide sequence ID" value="NZ_BAUT01000010.1"/>
</dbReference>
<dbReference type="CDD" id="cd00082">
    <property type="entry name" value="HisKA"/>
    <property type="match status" value="1"/>
</dbReference>
<evidence type="ECO:0000256" key="3">
    <source>
        <dbReference type="ARBA" id="ARBA00012438"/>
    </source>
</evidence>
<dbReference type="Pfam" id="PF00072">
    <property type="entry name" value="Response_reg"/>
    <property type="match status" value="1"/>
</dbReference>
<feature type="modified residue" description="4-aspartylphosphate" evidence="12">
    <location>
        <position position="873"/>
    </location>
</feature>
<dbReference type="PROSITE" id="PS50110">
    <property type="entry name" value="RESPONSE_REGULATORY"/>
    <property type="match status" value="1"/>
</dbReference>
<proteinExistence type="predicted"/>
<dbReference type="Pfam" id="PF02518">
    <property type="entry name" value="HATPase_c"/>
    <property type="match status" value="1"/>
</dbReference>
<dbReference type="SMART" id="SM00304">
    <property type="entry name" value="HAMP"/>
    <property type="match status" value="1"/>
</dbReference>
<dbReference type="Gene3D" id="3.40.50.2300">
    <property type="match status" value="1"/>
</dbReference>
<dbReference type="GO" id="GO:0005524">
    <property type="term" value="F:ATP binding"/>
    <property type="evidence" value="ECO:0007669"/>
    <property type="project" value="UniProtKB-KW"/>
</dbReference>
<evidence type="ECO:0000313" key="19">
    <source>
        <dbReference type="Proteomes" id="UP000018890"/>
    </source>
</evidence>
<evidence type="ECO:0000256" key="5">
    <source>
        <dbReference type="ARBA" id="ARBA00022553"/>
    </source>
</evidence>
<evidence type="ECO:0000259" key="16">
    <source>
        <dbReference type="PROSITE" id="PS50110"/>
    </source>
</evidence>
<keyword evidence="7" id="KW-0547">Nucleotide-binding</keyword>
<dbReference type="Gene3D" id="3.30.450.40">
    <property type="match status" value="1"/>
</dbReference>
<dbReference type="Gene3D" id="6.10.340.10">
    <property type="match status" value="1"/>
</dbReference>
<comment type="subcellular location">
    <subcellularLocation>
        <location evidence="2">Cell membrane</location>
        <topology evidence="2">Multi-pass membrane protein</topology>
    </subcellularLocation>
</comment>
<evidence type="ECO:0000256" key="6">
    <source>
        <dbReference type="ARBA" id="ARBA00022679"/>
    </source>
</evidence>
<dbReference type="FunFam" id="1.10.287.130:FF:000001">
    <property type="entry name" value="Two-component sensor histidine kinase"/>
    <property type="match status" value="1"/>
</dbReference>
<dbReference type="InterPro" id="IPR001789">
    <property type="entry name" value="Sig_transdc_resp-reg_receiver"/>
</dbReference>
<dbReference type="InterPro" id="IPR005467">
    <property type="entry name" value="His_kinase_dom"/>
</dbReference>
<keyword evidence="4" id="KW-1003">Cell membrane</keyword>
<dbReference type="Gene3D" id="3.30.565.10">
    <property type="entry name" value="Histidine kinase-like ATPase, C-terminal domain"/>
    <property type="match status" value="1"/>
</dbReference>
<dbReference type="OrthoDB" id="9813151at2"/>
<dbReference type="SUPFAM" id="SSF47384">
    <property type="entry name" value="Homodimeric domain of signal transducing histidine kinase"/>
    <property type="match status" value="1"/>
</dbReference>
<evidence type="ECO:0000256" key="8">
    <source>
        <dbReference type="ARBA" id="ARBA00022777"/>
    </source>
</evidence>
<dbReference type="PANTHER" id="PTHR43547:SF2">
    <property type="entry name" value="HYBRID SIGNAL TRANSDUCTION HISTIDINE KINASE C"/>
    <property type="match status" value="1"/>
</dbReference>
<keyword evidence="14" id="KW-0812">Transmembrane</keyword>
<dbReference type="InterPro" id="IPR011006">
    <property type="entry name" value="CheY-like_superfamily"/>
</dbReference>
<reference evidence="18" key="1">
    <citation type="journal article" date="2014" name="Genome Announc.">
        <title>Draft Genome Sequences of Three Alkaliphilic Bacillus Strains, Bacillus wakoensis JCM 9140T, Bacillus akibai JCM 9157T, and Bacillus hemicellulosilyticus JCM 9152T.</title>
        <authorList>
            <person name="Yuki M."/>
            <person name="Oshima K."/>
            <person name="Suda W."/>
            <person name="Oshida Y."/>
            <person name="Kitamura K."/>
            <person name="Iida T."/>
            <person name="Hattori M."/>
            <person name="Ohkuma M."/>
        </authorList>
    </citation>
    <scope>NUCLEOTIDE SEQUENCE [LARGE SCALE GENOMIC DNA]</scope>
    <source>
        <strain evidence="18">JCM 9140</strain>
    </source>
</reference>
<dbReference type="SMART" id="SM00448">
    <property type="entry name" value="REC"/>
    <property type="match status" value="1"/>
</dbReference>
<feature type="transmembrane region" description="Helical" evidence="14">
    <location>
        <begin position="16"/>
        <end position="39"/>
    </location>
</feature>
<evidence type="ECO:0000256" key="14">
    <source>
        <dbReference type="SAM" id="Phobius"/>
    </source>
</evidence>
<dbReference type="InterPro" id="IPR004358">
    <property type="entry name" value="Sig_transdc_His_kin-like_C"/>
</dbReference>
<accession>W4Q289</accession>
<comment type="catalytic activity">
    <reaction evidence="1">
        <text>ATP + protein L-histidine = ADP + protein N-phospho-L-histidine.</text>
        <dbReference type="EC" id="2.7.13.3"/>
    </reaction>
</comment>
<name>W4Q289_9BACI</name>
<dbReference type="SUPFAM" id="SSF52172">
    <property type="entry name" value="CheY-like"/>
    <property type="match status" value="1"/>
</dbReference>
<comment type="caution">
    <text evidence="18">The sequence shown here is derived from an EMBL/GenBank/DDBJ whole genome shotgun (WGS) entry which is preliminary data.</text>
</comment>
<organism evidence="18 19">
    <name type="scientific">Halalkalibacter wakoensis JCM 9140</name>
    <dbReference type="NCBI Taxonomy" id="1236970"/>
    <lineage>
        <taxon>Bacteria</taxon>
        <taxon>Bacillati</taxon>
        <taxon>Bacillota</taxon>
        <taxon>Bacilli</taxon>
        <taxon>Bacillales</taxon>
        <taxon>Bacillaceae</taxon>
        <taxon>Halalkalibacter</taxon>
    </lineage>
</organism>
<keyword evidence="5 12" id="KW-0597">Phosphoprotein</keyword>
<keyword evidence="8" id="KW-0418">Kinase</keyword>
<dbReference type="InterPro" id="IPR036890">
    <property type="entry name" value="HATPase_C_sf"/>
</dbReference>
<evidence type="ECO:0000313" key="18">
    <source>
        <dbReference type="EMBL" id="GAE25469.1"/>
    </source>
</evidence>
<dbReference type="InterPro" id="IPR003661">
    <property type="entry name" value="HisK_dim/P_dom"/>
</dbReference>
<dbReference type="SUPFAM" id="SSF55874">
    <property type="entry name" value="ATPase domain of HSP90 chaperone/DNA topoisomerase II/histidine kinase"/>
    <property type="match status" value="1"/>
</dbReference>
<evidence type="ECO:0000256" key="4">
    <source>
        <dbReference type="ARBA" id="ARBA00022475"/>
    </source>
</evidence>
<dbReference type="SMART" id="SM00388">
    <property type="entry name" value="HisKA"/>
    <property type="match status" value="1"/>
</dbReference>
<dbReference type="InterPro" id="IPR003594">
    <property type="entry name" value="HATPase_dom"/>
</dbReference>
<dbReference type="STRING" id="1236970.JCM9140_1466"/>
<keyword evidence="14" id="KW-1133">Transmembrane helix</keyword>
<keyword evidence="6" id="KW-0808">Transferase</keyword>
<feature type="coiled-coil region" evidence="13">
    <location>
        <begin position="254"/>
        <end position="281"/>
    </location>
</feature>
<evidence type="ECO:0000256" key="12">
    <source>
        <dbReference type="PROSITE-ProRule" id="PRU00169"/>
    </source>
</evidence>
<evidence type="ECO:0000259" key="17">
    <source>
        <dbReference type="PROSITE" id="PS50885"/>
    </source>
</evidence>
<dbReference type="Pfam" id="PF00672">
    <property type="entry name" value="HAMP"/>
    <property type="match status" value="1"/>
</dbReference>
<dbReference type="GO" id="GO:0005886">
    <property type="term" value="C:plasma membrane"/>
    <property type="evidence" value="ECO:0007669"/>
    <property type="project" value="UniProtKB-SubCell"/>
</dbReference>
<evidence type="ECO:0000256" key="2">
    <source>
        <dbReference type="ARBA" id="ARBA00004651"/>
    </source>
</evidence>
<dbReference type="InterPro" id="IPR003660">
    <property type="entry name" value="HAMP_dom"/>
</dbReference>
<dbReference type="Pfam" id="PF00512">
    <property type="entry name" value="HisKA"/>
    <property type="match status" value="1"/>
</dbReference>
<dbReference type="PANTHER" id="PTHR43547">
    <property type="entry name" value="TWO-COMPONENT HISTIDINE KINASE"/>
    <property type="match status" value="1"/>
</dbReference>
<dbReference type="Gene3D" id="1.10.287.130">
    <property type="match status" value="1"/>
</dbReference>
<dbReference type="InterPro" id="IPR036097">
    <property type="entry name" value="HisK_dim/P_sf"/>
</dbReference>
<dbReference type="AlphaFoldDB" id="W4Q289"/>
<sequence length="957" mass="110496">MVNVKSFFNQSIRRKYLAIIAITLISVIVISVGFIYYMLTSQSQLDTERELLQEKVVVIDNLADDLNQIILNARAYYLVHESIFEENVNRHLDNLKEAIDYYESYPMDSDEFQLRSQLHNFYMVYKFHTYPTIKKMALASDYEAIRIFNDQRGTANEISAFLDTIDSIKHERSEELEAVIDKSIAQLKFFTIAGIIFSTLVLILFILLIGRILRDVIVPIEELEEATGAVAKGESFKLTKFNRNDEIGSLSNAFIKMAKTIQEKEEELTAQNEELIAQQDELHYQQDQLESSLTDSKNTREKLERYYKLSQSLTFTLDKQEFVNDILYHLNKLYSFDASIIVLTSEDAYASKGLPKETVDRFRNQVASQQYVRLQQEEYYVVKREAEQSELGISTDTMYCYDFYTAFLDGNHEQVGVLAATRIGRTFSEEEMNEIHGLMNQVSLSLERIKMYEEAESSRKLNQDIIDNVNEGIQFVSATGKMIQNNDILCKFATGSKWMEINQEKDDWIREFIDQVNEPKKLQVFFTNAIEMSFTDTRNMTYSINREGTRFIDVYATSVFQRDEKIGTIFVHRDITKEYEVDQMKSELVSTVSHELRTPLSSVLGFTELLITKDLQKERQQKYLTTIHKEAKRLTNLINDFLDLQRMESGNQSYEMELCKVDEVAMDVVRHFKHEKKHDVFLIDEAQHVTVRADRERLIQVFTNVMSNAIKFSPNGGDVKIRLKNEKDQLLISIQDQGLGIPENEVPMLFKKFHRIDNSERRKIGGTGLGLAICKEIIESHQGSIWIESTEGKGSTIYITLPIYSQKNIETINDDFIHDHTGNNVMIVEDDTSLALLLSEELKGKGFKVVHHSEPTRALKDAKKIPFVGIVVDLMLGEEMSGWDLIQLLKEDERTKNIPIVISSALDKSEEQVEKYKIEKYLTKPFPPNELSTAVSKFLIQSETGEVLFPDCDEKNK</sequence>
<dbReference type="Proteomes" id="UP000018890">
    <property type="component" value="Unassembled WGS sequence"/>
</dbReference>
<feature type="domain" description="Response regulatory" evidence="16">
    <location>
        <begin position="824"/>
        <end position="939"/>
    </location>
</feature>
<keyword evidence="10" id="KW-0902">Two-component regulatory system</keyword>
<keyword evidence="19" id="KW-1185">Reference proteome</keyword>
<dbReference type="SUPFAM" id="SSF55781">
    <property type="entry name" value="GAF domain-like"/>
    <property type="match status" value="1"/>
</dbReference>
<dbReference type="PROSITE" id="PS50109">
    <property type="entry name" value="HIS_KIN"/>
    <property type="match status" value="1"/>
</dbReference>
<gene>
    <name evidence="18" type="ORF">JCM9140_1466</name>
</gene>
<dbReference type="FunFam" id="3.30.565.10:FF:000006">
    <property type="entry name" value="Sensor histidine kinase WalK"/>
    <property type="match status" value="1"/>
</dbReference>
<feature type="domain" description="HAMP" evidence="17">
    <location>
        <begin position="214"/>
        <end position="266"/>
    </location>
</feature>
<dbReference type="CDD" id="cd16922">
    <property type="entry name" value="HATPase_EvgS-ArcB-TorS-like"/>
    <property type="match status" value="1"/>
</dbReference>
<evidence type="ECO:0000259" key="15">
    <source>
        <dbReference type="PROSITE" id="PS50109"/>
    </source>
</evidence>
<dbReference type="PRINTS" id="PR00344">
    <property type="entry name" value="BCTRLSENSOR"/>
</dbReference>
<dbReference type="EC" id="2.7.13.3" evidence="3"/>
<dbReference type="CDD" id="cd06225">
    <property type="entry name" value="HAMP"/>
    <property type="match status" value="1"/>
</dbReference>
<evidence type="ECO:0000256" key="1">
    <source>
        <dbReference type="ARBA" id="ARBA00000085"/>
    </source>
</evidence>
<evidence type="ECO:0000256" key="7">
    <source>
        <dbReference type="ARBA" id="ARBA00022741"/>
    </source>
</evidence>
<evidence type="ECO:0000256" key="9">
    <source>
        <dbReference type="ARBA" id="ARBA00022840"/>
    </source>
</evidence>
<dbReference type="InterPro" id="IPR029016">
    <property type="entry name" value="GAF-like_dom_sf"/>
</dbReference>
<dbReference type="SUPFAM" id="SSF158472">
    <property type="entry name" value="HAMP domain-like"/>
    <property type="match status" value="1"/>
</dbReference>
<protein>
    <recommendedName>
        <fullName evidence="3">histidine kinase</fullName>
        <ecNumber evidence="3">2.7.13.3</ecNumber>
    </recommendedName>
</protein>
<feature type="domain" description="Histidine kinase" evidence="15">
    <location>
        <begin position="591"/>
        <end position="805"/>
    </location>
</feature>
<keyword evidence="13" id="KW-0175">Coiled coil</keyword>
<feature type="transmembrane region" description="Helical" evidence="14">
    <location>
        <begin position="189"/>
        <end position="213"/>
    </location>
</feature>
<dbReference type="PROSITE" id="PS50885">
    <property type="entry name" value="HAMP"/>
    <property type="match status" value="1"/>
</dbReference>
<evidence type="ECO:0000256" key="11">
    <source>
        <dbReference type="ARBA" id="ARBA00023136"/>
    </source>
</evidence>
<evidence type="ECO:0000256" key="13">
    <source>
        <dbReference type="SAM" id="Coils"/>
    </source>
</evidence>
<dbReference type="EMBL" id="BAUT01000010">
    <property type="protein sequence ID" value="GAE25469.1"/>
    <property type="molecule type" value="Genomic_DNA"/>
</dbReference>
<keyword evidence="9" id="KW-0067">ATP-binding</keyword>
<dbReference type="SMART" id="SM00387">
    <property type="entry name" value="HATPase_c"/>
    <property type="match status" value="1"/>
</dbReference>
<dbReference type="GO" id="GO:0000155">
    <property type="term" value="F:phosphorelay sensor kinase activity"/>
    <property type="evidence" value="ECO:0007669"/>
    <property type="project" value="InterPro"/>
</dbReference>
<keyword evidence="11 14" id="KW-0472">Membrane</keyword>
<evidence type="ECO:0000256" key="10">
    <source>
        <dbReference type="ARBA" id="ARBA00023012"/>
    </source>
</evidence>